<keyword evidence="3" id="KW-0479">Metal-binding</keyword>
<dbReference type="RefSeq" id="WP_187574256.1">
    <property type="nucleotide sequence ID" value="NZ_CP060731.1"/>
</dbReference>
<dbReference type="SUPFAM" id="SSF52025">
    <property type="entry name" value="PA domain"/>
    <property type="match status" value="1"/>
</dbReference>
<evidence type="ECO:0000256" key="1">
    <source>
        <dbReference type="ARBA" id="ARBA00022438"/>
    </source>
</evidence>
<dbReference type="FunFam" id="3.40.630.10:FF:000088">
    <property type="entry name" value="Peptidase M20"/>
    <property type="match status" value="1"/>
</dbReference>
<evidence type="ECO:0000256" key="4">
    <source>
        <dbReference type="ARBA" id="ARBA00022729"/>
    </source>
</evidence>
<name>A0A7G9TFV3_PSEMX</name>
<evidence type="ECO:0000259" key="8">
    <source>
        <dbReference type="Pfam" id="PF04389"/>
    </source>
</evidence>
<dbReference type="PANTHER" id="PTHR12147">
    <property type="entry name" value="METALLOPEPTIDASE M28 FAMILY MEMBER"/>
    <property type="match status" value="1"/>
</dbReference>
<dbReference type="Gene3D" id="3.40.630.10">
    <property type="entry name" value="Zn peptidases"/>
    <property type="match status" value="1"/>
</dbReference>
<dbReference type="Gene3D" id="3.50.30.30">
    <property type="match status" value="1"/>
</dbReference>
<feature type="domain" description="Peptidase M28" evidence="8">
    <location>
        <begin position="297"/>
        <end position="514"/>
    </location>
</feature>
<evidence type="ECO:0000256" key="3">
    <source>
        <dbReference type="ARBA" id="ARBA00022723"/>
    </source>
</evidence>
<evidence type="ECO:0000256" key="5">
    <source>
        <dbReference type="ARBA" id="ARBA00022801"/>
    </source>
</evidence>
<keyword evidence="4 7" id="KW-0732">Signal</keyword>
<keyword evidence="2" id="KW-0645">Protease</keyword>
<feature type="chain" id="PRO_5028916328" evidence="7">
    <location>
        <begin position="20"/>
        <end position="548"/>
    </location>
</feature>
<reference evidence="9 10" key="1">
    <citation type="submission" date="2020-08" db="EMBL/GenBank/DDBJ databases">
        <title>Streptomycin Non-resistant strain, P. mexicana.</title>
        <authorList>
            <person name="Ganesh-Kumar S."/>
            <person name="Zhe T."/>
            <person name="Yu Z."/>
            <person name="Min Y."/>
        </authorList>
    </citation>
    <scope>NUCLEOTIDE SEQUENCE [LARGE SCALE GENOMIC DNA]</scope>
    <source>
        <strain evidence="9 10">GTZY2</strain>
    </source>
</reference>
<dbReference type="GO" id="GO:0046872">
    <property type="term" value="F:metal ion binding"/>
    <property type="evidence" value="ECO:0007669"/>
    <property type="project" value="UniProtKB-KW"/>
</dbReference>
<keyword evidence="6" id="KW-0862">Zinc</keyword>
<dbReference type="SUPFAM" id="SSF53187">
    <property type="entry name" value="Zn-dependent exopeptidases"/>
    <property type="match status" value="1"/>
</dbReference>
<evidence type="ECO:0000313" key="10">
    <source>
        <dbReference type="Proteomes" id="UP000515838"/>
    </source>
</evidence>
<evidence type="ECO:0000256" key="2">
    <source>
        <dbReference type="ARBA" id="ARBA00022670"/>
    </source>
</evidence>
<dbReference type="Proteomes" id="UP000515838">
    <property type="component" value="Chromosome"/>
</dbReference>
<dbReference type="CDD" id="cd04821">
    <property type="entry name" value="PA_M28_1_2"/>
    <property type="match status" value="1"/>
</dbReference>
<dbReference type="GO" id="GO:0008235">
    <property type="term" value="F:metalloexopeptidase activity"/>
    <property type="evidence" value="ECO:0007669"/>
    <property type="project" value="InterPro"/>
</dbReference>
<dbReference type="GeneID" id="81470531"/>
<dbReference type="InterPro" id="IPR007484">
    <property type="entry name" value="Peptidase_M28"/>
</dbReference>
<keyword evidence="5" id="KW-0378">Hydrolase</keyword>
<dbReference type="Pfam" id="PF04389">
    <property type="entry name" value="Peptidase_M28"/>
    <property type="match status" value="1"/>
</dbReference>
<organism evidence="9 10">
    <name type="scientific">Pseudoxanthomonas mexicana</name>
    <dbReference type="NCBI Taxonomy" id="128785"/>
    <lineage>
        <taxon>Bacteria</taxon>
        <taxon>Pseudomonadati</taxon>
        <taxon>Pseudomonadota</taxon>
        <taxon>Gammaproteobacteria</taxon>
        <taxon>Lysobacterales</taxon>
        <taxon>Lysobacteraceae</taxon>
        <taxon>Pseudoxanthomonas</taxon>
    </lineage>
</organism>
<sequence length="548" mass="59102">MKRAVPFLLLPLGFLPAFAADIPGGGINPDHLSRHVRVLASDAFEGRAPATPGEEKTIAYVVDELKKAGVQPGGERGTWTQDVPLVRAQVEGAVSASLRIGGETQTLTNGDDVVLQSLSPVDRVALVDAPLVFVGYGITAPERGWDDYKGADLKGKVAVVLVNDPDFETDAPGAFDGRAVTYYGRWTYKYEELARQGAAGVLIVHETVPAAYGWATVRASGLSPVFDIPRPDAPTYHTLLRGWMQRDLAVSLFKRAGLDFEVEKRRAQTKAFTPVPLGDATLSAAFDVERDQVVTRNVIGRLEGAQRPDETVIYSAHWDAFGIGEPDAVGDAVRHGAVDNATGVAAVIELARVFAAGPRPRRTLLFMALTAEEKGLQGAAFYAANPLMPLAKTAAVLNIEMLSPDGPTRDIASWGKGRVSLENDLKRVAEAHGRTYSPDPNLEAGFFYRADHFAFARAGVPAITVGAGLDRIDGGVASGKALRDAYFARCYHQPCDAWTASWDARGQAQDVALLYALGREIADSDAWPHWLNGSEFKAVRERSETERK</sequence>
<evidence type="ECO:0000256" key="7">
    <source>
        <dbReference type="SAM" id="SignalP"/>
    </source>
</evidence>
<dbReference type="GO" id="GO:0004177">
    <property type="term" value="F:aminopeptidase activity"/>
    <property type="evidence" value="ECO:0007669"/>
    <property type="project" value="UniProtKB-KW"/>
</dbReference>
<evidence type="ECO:0000313" key="9">
    <source>
        <dbReference type="EMBL" id="QNN78978.1"/>
    </source>
</evidence>
<protein>
    <submittedName>
        <fullName evidence="9">M28 family peptidase</fullName>
    </submittedName>
</protein>
<dbReference type="PANTHER" id="PTHR12147:SF56">
    <property type="entry name" value="AMINOPEPTIDASE YDR415C-RELATED"/>
    <property type="match status" value="1"/>
</dbReference>
<dbReference type="GO" id="GO:0006508">
    <property type="term" value="P:proteolysis"/>
    <property type="evidence" value="ECO:0007669"/>
    <property type="project" value="UniProtKB-KW"/>
</dbReference>
<evidence type="ECO:0000256" key="6">
    <source>
        <dbReference type="ARBA" id="ARBA00022833"/>
    </source>
</evidence>
<dbReference type="CDD" id="cd05660">
    <property type="entry name" value="M28_like_PA"/>
    <property type="match status" value="1"/>
</dbReference>
<dbReference type="EMBL" id="CP060731">
    <property type="protein sequence ID" value="QNN78978.1"/>
    <property type="molecule type" value="Genomic_DNA"/>
</dbReference>
<dbReference type="InterPro" id="IPR045175">
    <property type="entry name" value="M28_fam"/>
</dbReference>
<accession>A0A7G9TFV3</accession>
<feature type="signal peptide" evidence="7">
    <location>
        <begin position="1"/>
        <end position="19"/>
    </location>
</feature>
<dbReference type="AlphaFoldDB" id="A0A7G9TFV3"/>
<proteinExistence type="predicted"/>
<keyword evidence="1" id="KW-0031">Aminopeptidase</keyword>
<gene>
    <name evidence="9" type="ORF">IAE60_06095</name>
</gene>
<dbReference type="InterPro" id="IPR046450">
    <property type="entry name" value="PA_dom_sf"/>
</dbReference>